<protein>
    <submittedName>
        <fullName evidence="2">Uncharacterized protein</fullName>
    </submittedName>
</protein>
<dbReference type="AlphaFoldDB" id="A0A7W8NDZ3"/>
<evidence type="ECO:0000313" key="2">
    <source>
        <dbReference type="EMBL" id="MBB5363749.1"/>
    </source>
</evidence>
<dbReference type="EMBL" id="JACHFL010000007">
    <property type="protein sequence ID" value="MBB5363749.1"/>
    <property type="molecule type" value="Genomic_DNA"/>
</dbReference>
<evidence type="ECO:0000256" key="1">
    <source>
        <dbReference type="SAM" id="MobiDB-lite"/>
    </source>
</evidence>
<feature type="region of interest" description="Disordered" evidence="1">
    <location>
        <begin position="1"/>
        <end position="20"/>
    </location>
</feature>
<evidence type="ECO:0000313" key="3">
    <source>
        <dbReference type="Proteomes" id="UP000552709"/>
    </source>
</evidence>
<proteinExistence type="predicted"/>
<name>A0A7W8NDZ3_9DEIO</name>
<comment type="caution">
    <text evidence="2">The sequence shown here is derived from an EMBL/GenBank/DDBJ whole genome shotgun (WGS) entry which is preliminary data.</text>
</comment>
<dbReference type="Proteomes" id="UP000552709">
    <property type="component" value="Unassembled WGS sequence"/>
</dbReference>
<accession>A0A7W8NDZ3</accession>
<sequence length="171" mass="18460">MPTSSTPGGQGGQSSSSSSTAAPCALDFARLLHARQKVRQGAQTYLAQLQTQIQVVLEQQGYQDISLQPLEGSSATPDVAGSVMLLILMRLPLDGLQSPVFKVQLPLAVTHGRELRVHGAQINEFNVPESFVHPLEPDIMHVAQMLIQGLSQRYMDYLLQTGGDPSPTTRA</sequence>
<dbReference type="RefSeq" id="WP_229790070.1">
    <property type="nucleotide sequence ID" value="NZ_JACHFL010000007.1"/>
</dbReference>
<reference evidence="2 3" key="1">
    <citation type="submission" date="2020-08" db="EMBL/GenBank/DDBJ databases">
        <title>Genomic Encyclopedia of Type Strains, Phase IV (KMG-IV): sequencing the most valuable type-strain genomes for metagenomic binning, comparative biology and taxonomic classification.</title>
        <authorList>
            <person name="Goeker M."/>
        </authorList>
    </citation>
    <scope>NUCLEOTIDE SEQUENCE [LARGE SCALE GENOMIC DNA]</scope>
    <source>
        <strain evidence="2 3">DSM 27939</strain>
    </source>
</reference>
<keyword evidence="3" id="KW-1185">Reference proteome</keyword>
<organism evidence="2 3">
    <name type="scientific">Deinococcus humi</name>
    <dbReference type="NCBI Taxonomy" id="662880"/>
    <lineage>
        <taxon>Bacteria</taxon>
        <taxon>Thermotogati</taxon>
        <taxon>Deinococcota</taxon>
        <taxon>Deinococci</taxon>
        <taxon>Deinococcales</taxon>
        <taxon>Deinococcaceae</taxon>
        <taxon>Deinococcus</taxon>
    </lineage>
</organism>
<gene>
    <name evidence="2" type="ORF">HNQ08_002856</name>
</gene>